<dbReference type="AlphaFoldDB" id="A0A1H8SVV1"/>
<gene>
    <name evidence="1" type="ORF">SAMN05216267_10465</name>
</gene>
<proteinExistence type="predicted"/>
<evidence type="ECO:0000313" key="1">
    <source>
        <dbReference type="EMBL" id="SEO82737.1"/>
    </source>
</evidence>
<name>A0A1H8SVV1_9ACTN</name>
<accession>A0A1H8SVV1</accession>
<keyword evidence="2" id="KW-1185">Reference proteome</keyword>
<sequence length="118" mass="12778">MNEKTTDPRDGLMAALSAMEQVVAQLHIAPPIVTIQQFEDEGTRYHALSLHFRHGPEGVEAFAEAFTLTTSEHVTAKGQTIVSVDAELHGHNVHAWWLGTPAEAPVSLPSEWSARGAA</sequence>
<dbReference type="Proteomes" id="UP000181951">
    <property type="component" value="Unassembled WGS sequence"/>
</dbReference>
<protein>
    <submittedName>
        <fullName evidence="1">Uncharacterized protein</fullName>
    </submittedName>
</protein>
<reference evidence="1 2" key="1">
    <citation type="submission" date="2016-10" db="EMBL/GenBank/DDBJ databases">
        <authorList>
            <person name="de Groot N.N."/>
        </authorList>
    </citation>
    <scope>NUCLEOTIDE SEQUENCE [LARGE SCALE GENOMIC DNA]</scope>
    <source>
        <strain evidence="1 2">CGMCC 4.2026</strain>
    </source>
</reference>
<organism evidence="1 2">
    <name type="scientific">Actinacidiphila rubida</name>
    <dbReference type="NCBI Taxonomy" id="310780"/>
    <lineage>
        <taxon>Bacteria</taxon>
        <taxon>Bacillati</taxon>
        <taxon>Actinomycetota</taxon>
        <taxon>Actinomycetes</taxon>
        <taxon>Kitasatosporales</taxon>
        <taxon>Streptomycetaceae</taxon>
        <taxon>Actinacidiphila</taxon>
    </lineage>
</organism>
<evidence type="ECO:0000313" key="2">
    <source>
        <dbReference type="Proteomes" id="UP000181951"/>
    </source>
</evidence>
<dbReference type="EMBL" id="FODD01000046">
    <property type="protein sequence ID" value="SEO82737.1"/>
    <property type="molecule type" value="Genomic_DNA"/>
</dbReference>
<dbReference type="STRING" id="310780.SAMN05216267_10465"/>
<dbReference type="RefSeq" id="WP_069464238.1">
    <property type="nucleotide sequence ID" value="NZ_FODD01000046.1"/>
</dbReference>